<dbReference type="CDD" id="cd06261">
    <property type="entry name" value="TM_PBP2"/>
    <property type="match status" value="1"/>
</dbReference>
<dbReference type="Proteomes" id="UP001595755">
    <property type="component" value="Unassembled WGS sequence"/>
</dbReference>
<evidence type="ECO:0000313" key="9">
    <source>
        <dbReference type="EMBL" id="MFC4304063.1"/>
    </source>
</evidence>
<evidence type="ECO:0000256" key="2">
    <source>
        <dbReference type="ARBA" id="ARBA00022448"/>
    </source>
</evidence>
<gene>
    <name evidence="9" type="ORF">ACFO1S_11515</name>
</gene>
<organism evidence="9 10">
    <name type="scientific">Cohnella boryungensis</name>
    <dbReference type="NCBI Taxonomy" id="768479"/>
    <lineage>
        <taxon>Bacteria</taxon>
        <taxon>Bacillati</taxon>
        <taxon>Bacillota</taxon>
        <taxon>Bacilli</taxon>
        <taxon>Bacillales</taxon>
        <taxon>Paenibacillaceae</taxon>
        <taxon>Cohnella</taxon>
    </lineage>
</organism>
<comment type="subcellular location">
    <subcellularLocation>
        <location evidence="1 7">Cell membrane</location>
        <topology evidence="1 7">Multi-pass membrane protein</topology>
    </subcellularLocation>
</comment>
<dbReference type="EMBL" id="JBHSED010000017">
    <property type="protein sequence ID" value="MFC4304063.1"/>
    <property type="molecule type" value="Genomic_DNA"/>
</dbReference>
<protein>
    <submittedName>
        <fullName evidence="9">Carbohydrate ABC transporter permease</fullName>
    </submittedName>
</protein>
<feature type="transmembrane region" description="Helical" evidence="7">
    <location>
        <begin position="74"/>
        <end position="95"/>
    </location>
</feature>
<evidence type="ECO:0000313" key="10">
    <source>
        <dbReference type="Proteomes" id="UP001595755"/>
    </source>
</evidence>
<dbReference type="Gene3D" id="1.10.3720.10">
    <property type="entry name" value="MetI-like"/>
    <property type="match status" value="1"/>
</dbReference>
<feature type="transmembrane region" description="Helical" evidence="7">
    <location>
        <begin position="107"/>
        <end position="125"/>
    </location>
</feature>
<evidence type="ECO:0000256" key="6">
    <source>
        <dbReference type="ARBA" id="ARBA00023136"/>
    </source>
</evidence>
<dbReference type="Pfam" id="PF00528">
    <property type="entry name" value="BPD_transp_1"/>
    <property type="match status" value="1"/>
</dbReference>
<evidence type="ECO:0000256" key="4">
    <source>
        <dbReference type="ARBA" id="ARBA00022692"/>
    </source>
</evidence>
<keyword evidence="5 7" id="KW-1133">Transmembrane helix</keyword>
<evidence type="ECO:0000256" key="1">
    <source>
        <dbReference type="ARBA" id="ARBA00004651"/>
    </source>
</evidence>
<keyword evidence="6 7" id="KW-0472">Membrane</keyword>
<comment type="caution">
    <text evidence="9">The sequence shown here is derived from an EMBL/GenBank/DDBJ whole genome shotgun (WGS) entry which is preliminary data.</text>
</comment>
<dbReference type="PANTHER" id="PTHR43744:SF12">
    <property type="entry name" value="ABC TRANSPORTER PERMEASE PROTEIN MG189-RELATED"/>
    <property type="match status" value="1"/>
</dbReference>
<dbReference type="InterPro" id="IPR035906">
    <property type="entry name" value="MetI-like_sf"/>
</dbReference>
<keyword evidence="10" id="KW-1185">Reference proteome</keyword>
<feature type="transmembrane region" description="Helical" evidence="7">
    <location>
        <begin position="145"/>
        <end position="164"/>
    </location>
</feature>
<evidence type="ECO:0000256" key="7">
    <source>
        <dbReference type="RuleBase" id="RU363032"/>
    </source>
</evidence>
<dbReference type="PROSITE" id="PS50928">
    <property type="entry name" value="ABC_TM1"/>
    <property type="match status" value="1"/>
</dbReference>
<feature type="transmembrane region" description="Helical" evidence="7">
    <location>
        <begin position="185"/>
        <end position="210"/>
    </location>
</feature>
<keyword evidence="3" id="KW-1003">Cell membrane</keyword>
<keyword evidence="4 7" id="KW-0812">Transmembrane</keyword>
<feature type="domain" description="ABC transmembrane type-1" evidence="8">
    <location>
        <begin position="70"/>
        <end position="266"/>
    </location>
</feature>
<sequence length="280" mass="31730">MPITLWIRKLPVYVIVLLAFLLFVFPFALLLLNAFKSNAEIIESPMSFPTTFHFENFKLAIDQMNYFGSLLNTVFITLTSVLIILLFSSMTAHYFVRNRTRFNNGMFLLMVSSMIIPFQAIMIPLVSVYGKMLGWISGAPHPTLIFMYIGFGTPLAVFIYHGFIKSVPLELEQASLIDGCNGRQTFFKIVLPIVLPTSVTIGILHVLWIWNDFLLPLIVLQNAGKAYLTLPLAIQVFKDIYSTDYSKFLPGILLTIMPVLIIYLFVQRFIIQGVTQGAVK</sequence>
<feature type="transmembrane region" description="Helical" evidence="7">
    <location>
        <begin position="248"/>
        <end position="266"/>
    </location>
</feature>
<evidence type="ECO:0000256" key="5">
    <source>
        <dbReference type="ARBA" id="ARBA00022989"/>
    </source>
</evidence>
<dbReference type="RefSeq" id="WP_204606256.1">
    <property type="nucleotide sequence ID" value="NZ_JBHSED010000017.1"/>
</dbReference>
<evidence type="ECO:0000259" key="8">
    <source>
        <dbReference type="PROSITE" id="PS50928"/>
    </source>
</evidence>
<proteinExistence type="inferred from homology"/>
<accession>A0ABV8S930</accession>
<evidence type="ECO:0000256" key="3">
    <source>
        <dbReference type="ARBA" id="ARBA00022475"/>
    </source>
</evidence>
<reference evidence="10" key="1">
    <citation type="journal article" date="2019" name="Int. J. Syst. Evol. Microbiol.">
        <title>The Global Catalogue of Microorganisms (GCM) 10K type strain sequencing project: providing services to taxonomists for standard genome sequencing and annotation.</title>
        <authorList>
            <consortium name="The Broad Institute Genomics Platform"/>
            <consortium name="The Broad Institute Genome Sequencing Center for Infectious Disease"/>
            <person name="Wu L."/>
            <person name="Ma J."/>
        </authorList>
    </citation>
    <scope>NUCLEOTIDE SEQUENCE [LARGE SCALE GENOMIC DNA]</scope>
    <source>
        <strain evidence="10">CGMCC 4.1641</strain>
    </source>
</reference>
<feature type="transmembrane region" description="Helical" evidence="7">
    <location>
        <begin position="12"/>
        <end position="35"/>
    </location>
</feature>
<comment type="similarity">
    <text evidence="7">Belongs to the binding-protein-dependent transport system permease family.</text>
</comment>
<dbReference type="PANTHER" id="PTHR43744">
    <property type="entry name" value="ABC TRANSPORTER PERMEASE PROTEIN MG189-RELATED-RELATED"/>
    <property type="match status" value="1"/>
</dbReference>
<name>A0ABV8S930_9BACL</name>
<dbReference type="InterPro" id="IPR000515">
    <property type="entry name" value="MetI-like"/>
</dbReference>
<keyword evidence="2 7" id="KW-0813">Transport</keyword>
<dbReference type="SUPFAM" id="SSF161098">
    <property type="entry name" value="MetI-like"/>
    <property type="match status" value="1"/>
</dbReference>